<feature type="binding site" evidence="8">
    <location>
        <position position="313"/>
    </location>
    <ligand>
        <name>Zn(2+)</name>
        <dbReference type="ChEBI" id="CHEBI:29105"/>
        <label>2</label>
    </ligand>
</feature>
<dbReference type="PROSITE" id="PS00123">
    <property type="entry name" value="ALKALINE_PHOSPHATASE"/>
    <property type="match status" value="1"/>
</dbReference>
<evidence type="ECO:0000256" key="1">
    <source>
        <dbReference type="ARBA" id="ARBA00005984"/>
    </source>
</evidence>
<evidence type="ECO:0000256" key="8">
    <source>
        <dbReference type="PIRSR" id="PIRSR601952-2"/>
    </source>
</evidence>
<feature type="binding site" evidence="8">
    <location>
        <position position="266"/>
    </location>
    <ligand>
        <name>Mg(2+)</name>
        <dbReference type="ChEBI" id="CHEBI:18420"/>
    </ligand>
</feature>
<protein>
    <submittedName>
        <fullName evidence="10">Alkaline phosphatase</fullName>
    </submittedName>
</protein>
<sequence length="444" mass="48197">MKHRVHVTVLLFVMIVLILPAETVFASFVQEGTITPDSEQVKNIIYMIPDGYSASYATNYRIYKGEEEPIWDPHLVGMVKTHSADSWVTDSAAAGTALATGTKTSNGTIGMSTEGEELESILQAAGKHKKGTGIVVTTRLTHATPAAFVASVPLRIDEAKIAPQMIGQVDVLLGGGKKMFVPEAEGGMQNSRHLLNEAEDAGYALIETKEELQNVNSAKVLGLFSEGALAPELDRQGTQEPSLAEMTEVALHTLKQNPNGFFLMVEGSQIDWAGHDNDAAWAMKDIEAFEEAVSVAFDFAEKDGNTLVVVVGDHDTGGLSVGAYGQYKAKPDMLKQVKATGKFIASQVNKRRTNLADVMKTYTGFELTKKELKQIKKADHLTNAINQVISRRALIGWTTPVHTGTDIPIYAFGPCSDRLHGLLDNTEIPLILADVMDLEWEKAS</sequence>
<comment type="similarity">
    <text evidence="1 9">Belongs to the alkaline phosphatase family.</text>
</comment>
<evidence type="ECO:0000256" key="5">
    <source>
        <dbReference type="ARBA" id="ARBA00022833"/>
    </source>
</evidence>
<feature type="binding site" evidence="8">
    <location>
        <position position="142"/>
    </location>
    <ligand>
        <name>Mg(2+)</name>
        <dbReference type="ChEBI" id="CHEBI:18420"/>
    </ligand>
</feature>
<dbReference type="CDD" id="cd16012">
    <property type="entry name" value="ALP"/>
    <property type="match status" value="1"/>
</dbReference>
<feature type="active site" description="Phosphoserine intermediate" evidence="7">
    <location>
        <position position="91"/>
    </location>
</feature>
<dbReference type="RefSeq" id="WP_053432566.1">
    <property type="nucleotide sequence ID" value="NZ_CP040441.1"/>
</dbReference>
<dbReference type="PRINTS" id="PR00113">
    <property type="entry name" value="ALKPHPHTASE"/>
</dbReference>
<evidence type="ECO:0000256" key="6">
    <source>
        <dbReference type="ARBA" id="ARBA00022842"/>
    </source>
</evidence>
<feature type="binding site" evidence="8">
    <location>
        <position position="144"/>
    </location>
    <ligand>
        <name>Mg(2+)</name>
        <dbReference type="ChEBI" id="CHEBI:18420"/>
    </ligand>
</feature>
<dbReference type="GO" id="GO:0004035">
    <property type="term" value="F:alkaline phosphatase activity"/>
    <property type="evidence" value="ECO:0007669"/>
    <property type="project" value="TreeGrafter"/>
</dbReference>
<dbReference type="AlphaFoldDB" id="A0A0M0KBX8"/>
<reference evidence="10" key="1">
    <citation type="submission" date="2015-08" db="EMBL/GenBank/DDBJ databases">
        <title>Complete DNA Sequence of Pseudomonas syringae pv. actinidiae, the Causal Agent of Kiwifruit Canker Disease.</title>
        <authorList>
            <person name="Rikkerink E.H.A."/>
            <person name="Fineran P.C."/>
        </authorList>
    </citation>
    <scope>NUCLEOTIDE SEQUENCE</scope>
    <source>
        <strain evidence="10">DSM 13666</strain>
    </source>
</reference>
<feature type="binding site" evidence="8">
    <location>
        <position position="50"/>
    </location>
    <ligand>
        <name>Mg(2+)</name>
        <dbReference type="ChEBI" id="CHEBI:18420"/>
    </ligand>
</feature>
<feature type="binding site" evidence="8">
    <location>
        <position position="314"/>
    </location>
    <ligand>
        <name>Zn(2+)</name>
        <dbReference type="ChEBI" id="CHEBI:29105"/>
        <label>2</label>
    </ligand>
</feature>
<dbReference type="InterPro" id="IPR017850">
    <property type="entry name" value="Alkaline_phosphatase_core_sf"/>
</dbReference>
<organism evidence="10">
    <name type="scientific">Halalkalibacterium halodurans</name>
    <name type="common">Bacillus halodurans</name>
    <dbReference type="NCBI Taxonomy" id="86665"/>
    <lineage>
        <taxon>Bacteria</taxon>
        <taxon>Bacillati</taxon>
        <taxon>Bacillota</taxon>
        <taxon>Bacilli</taxon>
        <taxon>Bacillales</taxon>
        <taxon>Bacillaceae</taxon>
        <taxon>Halalkalibacterium (ex Joshi et al. 2022)</taxon>
    </lineage>
</organism>
<evidence type="ECO:0000256" key="2">
    <source>
        <dbReference type="ARBA" id="ARBA00022553"/>
    </source>
</evidence>
<evidence type="ECO:0000313" key="10">
    <source>
        <dbReference type="EMBL" id="KOO36361.1"/>
    </source>
</evidence>
<dbReference type="Gene3D" id="3.40.720.10">
    <property type="entry name" value="Alkaline Phosphatase, subunit A"/>
    <property type="match status" value="1"/>
</dbReference>
<dbReference type="GO" id="GO:0046872">
    <property type="term" value="F:metal ion binding"/>
    <property type="evidence" value="ECO:0007669"/>
    <property type="project" value="UniProtKB-KW"/>
</dbReference>
<feature type="binding site" evidence="8">
    <location>
        <position position="50"/>
    </location>
    <ligand>
        <name>Zn(2+)</name>
        <dbReference type="ChEBI" id="CHEBI:29105"/>
        <label>2</label>
    </ligand>
</feature>
<evidence type="ECO:0000256" key="4">
    <source>
        <dbReference type="ARBA" id="ARBA00022801"/>
    </source>
</evidence>
<dbReference type="InterPro" id="IPR018299">
    <property type="entry name" value="Alkaline_phosphatase_AS"/>
</dbReference>
<evidence type="ECO:0000256" key="3">
    <source>
        <dbReference type="ARBA" id="ARBA00022723"/>
    </source>
</evidence>
<keyword evidence="2" id="KW-0597">Phosphoprotein</keyword>
<evidence type="ECO:0000256" key="7">
    <source>
        <dbReference type="PIRSR" id="PIRSR601952-1"/>
    </source>
</evidence>
<dbReference type="InterPro" id="IPR001952">
    <property type="entry name" value="Alkaline_phosphatase"/>
</dbReference>
<dbReference type="GeneID" id="87596419"/>
<accession>A0A0M0KBX8</accession>
<evidence type="ECO:0000256" key="9">
    <source>
        <dbReference type="RuleBase" id="RU003946"/>
    </source>
</evidence>
<comment type="cofactor">
    <cofactor evidence="8">
        <name>Mg(2+)</name>
        <dbReference type="ChEBI" id="CHEBI:18420"/>
    </cofactor>
    <text evidence="8">Binds 1 Mg(2+) ion.</text>
</comment>
<dbReference type="SUPFAM" id="SSF53649">
    <property type="entry name" value="Alkaline phosphatase-like"/>
    <property type="match status" value="1"/>
</dbReference>
<gene>
    <name evidence="10" type="ORF">AMD02_19500</name>
</gene>
<feature type="binding site" evidence="8">
    <location>
        <position position="402"/>
    </location>
    <ligand>
        <name>Zn(2+)</name>
        <dbReference type="ChEBI" id="CHEBI:29105"/>
        <label>2</label>
    </ligand>
</feature>
<dbReference type="EMBL" id="LILD01000014">
    <property type="protein sequence ID" value="KOO36361.1"/>
    <property type="molecule type" value="Genomic_DNA"/>
</dbReference>
<dbReference type="Gene3D" id="1.10.60.40">
    <property type="match status" value="1"/>
</dbReference>
<keyword evidence="5 8" id="KW-0862">Zinc</keyword>
<proteinExistence type="inferred from homology"/>
<dbReference type="PATRIC" id="fig|136160.3.peg.3886"/>
<dbReference type="PANTHER" id="PTHR11596">
    <property type="entry name" value="ALKALINE PHOSPHATASE"/>
    <property type="match status" value="1"/>
</dbReference>
<dbReference type="SMART" id="SM00098">
    <property type="entry name" value="alkPPc"/>
    <property type="match status" value="1"/>
</dbReference>
<feature type="binding site" evidence="8">
    <location>
        <position position="275"/>
    </location>
    <ligand>
        <name>Zn(2+)</name>
        <dbReference type="ChEBI" id="CHEBI:29105"/>
        <label>2</label>
    </ligand>
</feature>
<dbReference type="PANTHER" id="PTHR11596:SF5">
    <property type="entry name" value="ALKALINE PHOSPHATASE"/>
    <property type="match status" value="1"/>
</dbReference>
<comment type="cofactor">
    <cofactor evidence="8">
        <name>Zn(2+)</name>
        <dbReference type="ChEBI" id="CHEBI:29105"/>
    </cofactor>
    <text evidence="8">Binds 2 Zn(2+) ions.</text>
</comment>
<comment type="caution">
    <text evidence="10">The sequence shown here is derived from an EMBL/GenBank/DDBJ whole genome shotgun (WGS) entry which is preliminary data.</text>
</comment>
<name>A0A0M0KBX8_ALKHA</name>
<dbReference type="Pfam" id="PF00245">
    <property type="entry name" value="Alk_phosphatase"/>
    <property type="match status" value="1"/>
</dbReference>
<feature type="binding site" evidence="8">
    <location>
        <position position="271"/>
    </location>
    <ligand>
        <name>Zn(2+)</name>
        <dbReference type="ChEBI" id="CHEBI:29105"/>
        <label>2</label>
    </ligand>
</feature>
<keyword evidence="6 8" id="KW-0460">Magnesium</keyword>
<keyword evidence="3 8" id="KW-0479">Metal-binding</keyword>
<keyword evidence="4" id="KW-0378">Hydrolase</keyword>